<dbReference type="EC" id="2.7.11.1" evidence="8"/>
<dbReference type="SUPFAM" id="SSF56112">
    <property type="entry name" value="Protein kinase-like (PK-like)"/>
    <property type="match status" value="1"/>
</dbReference>
<feature type="domain" description="Protein kinase" evidence="7">
    <location>
        <begin position="18"/>
        <end position="284"/>
    </location>
</feature>
<keyword evidence="3 8" id="KW-0418">Kinase</keyword>
<evidence type="ECO:0000256" key="6">
    <source>
        <dbReference type="SAM" id="Phobius"/>
    </source>
</evidence>
<keyword evidence="6" id="KW-0472">Membrane</keyword>
<keyword evidence="6" id="KW-0812">Transmembrane</keyword>
<keyword evidence="1 8" id="KW-0808">Transferase</keyword>
<dbReference type="InterPro" id="IPR000719">
    <property type="entry name" value="Prot_kinase_dom"/>
</dbReference>
<dbReference type="PROSITE" id="PS50011">
    <property type="entry name" value="PROTEIN_KINASE_DOM"/>
    <property type="match status" value="1"/>
</dbReference>
<keyword evidence="4" id="KW-0067">ATP-binding</keyword>
<dbReference type="PANTHER" id="PTHR43289:SF6">
    <property type="entry name" value="SERINE_THREONINE-PROTEIN KINASE NEKL-3"/>
    <property type="match status" value="1"/>
</dbReference>
<feature type="compositionally biased region" description="Basic and acidic residues" evidence="5">
    <location>
        <begin position="339"/>
        <end position="356"/>
    </location>
</feature>
<feature type="region of interest" description="Disordered" evidence="5">
    <location>
        <begin position="339"/>
        <end position="359"/>
    </location>
</feature>
<organism evidence="8">
    <name type="scientific">mine drainage metagenome</name>
    <dbReference type="NCBI Taxonomy" id="410659"/>
    <lineage>
        <taxon>unclassified sequences</taxon>
        <taxon>metagenomes</taxon>
        <taxon>ecological metagenomes</taxon>
    </lineage>
</organism>
<accession>A0A1J5QQ86</accession>
<evidence type="ECO:0000256" key="2">
    <source>
        <dbReference type="ARBA" id="ARBA00022741"/>
    </source>
</evidence>
<dbReference type="AlphaFoldDB" id="A0A1J5QQ86"/>
<dbReference type="PANTHER" id="PTHR43289">
    <property type="entry name" value="MITOGEN-ACTIVATED PROTEIN KINASE KINASE KINASE 20-RELATED"/>
    <property type="match status" value="1"/>
</dbReference>
<dbReference type="PROSITE" id="PS00108">
    <property type="entry name" value="PROTEIN_KINASE_ST"/>
    <property type="match status" value="1"/>
</dbReference>
<dbReference type="PROSITE" id="PS00107">
    <property type="entry name" value="PROTEIN_KINASE_ATP"/>
    <property type="match status" value="1"/>
</dbReference>
<dbReference type="EMBL" id="MLJW01000523">
    <property type="protein sequence ID" value="OIQ85758.1"/>
    <property type="molecule type" value="Genomic_DNA"/>
</dbReference>
<evidence type="ECO:0000313" key="8">
    <source>
        <dbReference type="EMBL" id="OIQ85758.1"/>
    </source>
</evidence>
<protein>
    <submittedName>
        <fullName evidence="8">Serine/threonine-protein kinase PknA</fullName>
        <ecNumber evidence="8">2.7.11.1</ecNumber>
    </submittedName>
</protein>
<evidence type="ECO:0000256" key="3">
    <source>
        <dbReference type="ARBA" id="ARBA00022777"/>
    </source>
</evidence>
<keyword evidence="2" id="KW-0547">Nucleotide-binding</keyword>
<dbReference type="GO" id="GO:0005524">
    <property type="term" value="F:ATP binding"/>
    <property type="evidence" value="ECO:0007669"/>
    <property type="project" value="UniProtKB-KW"/>
</dbReference>
<evidence type="ECO:0000259" key="7">
    <source>
        <dbReference type="PROSITE" id="PS50011"/>
    </source>
</evidence>
<name>A0A1J5QQ86_9ZZZZ</name>
<dbReference type="Gene3D" id="3.30.200.20">
    <property type="entry name" value="Phosphorylase Kinase, domain 1"/>
    <property type="match status" value="1"/>
</dbReference>
<evidence type="ECO:0000256" key="5">
    <source>
        <dbReference type="SAM" id="MobiDB-lite"/>
    </source>
</evidence>
<dbReference type="InterPro" id="IPR011009">
    <property type="entry name" value="Kinase-like_dom_sf"/>
</dbReference>
<keyword evidence="6" id="KW-1133">Transmembrane helix</keyword>
<dbReference type="GO" id="GO:0004674">
    <property type="term" value="F:protein serine/threonine kinase activity"/>
    <property type="evidence" value="ECO:0007669"/>
    <property type="project" value="UniProtKB-EC"/>
</dbReference>
<dbReference type="CDD" id="cd14014">
    <property type="entry name" value="STKc_PknB_like"/>
    <property type="match status" value="1"/>
</dbReference>
<dbReference type="Pfam" id="PF00069">
    <property type="entry name" value="Pkinase"/>
    <property type="match status" value="1"/>
</dbReference>
<comment type="caution">
    <text evidence="8">The sequence shown here is derived from an EMBL/GenBank/DDBJ whole genome shotgun (WGS) entry which is preliminary data.</text>
</comment>
<dbReference type="SMART" id="SM00220">
    <property type="entry name" value="S_TKc"/>
    <property type="match status" value="1"/>
</dbReference>
<dbReference type="InterPro" id="IPR017441">
    <property type="entry name" value="Protein_kinase_ATP_BS"/>
</dbReference>
<gene>
    <name evidence="8" type="primary">pknA_2</name>
    <name evidence="8" type="ORF">GALL_323950</name>
</gene>
<evidence type="ECO:0000256" key="4">
    <source>
        <dbReference type="ARBA" id="ARBA00022840"/>
    </source>
</evidence>
<feature type="transmembrane region" description="Helical" evidence="6">
    <location>
        <begin position="364"/>
        <end position="385"/>
    </location>
</feature>
<dbReference type="InterPro" id="IPR008271">
    <property type="entry name" value="Ser/Thr_kinase_AS"/>
</dbReference>
<dbReference type="Gene3D" id="1.10.510.10">
    <property type="entry name" value="Transferase(Phosphotransferase) domain 1"/>
    <property type="match status" value="1"/>
</dbReference>
<evidence type="ECO:0000256" key="1">
    <source>
        <dbReference type="ARBA" id="ARBA00022679"/>
    </source>
</evidence>
<reference evidence="8" key="1">
    <citation type="submission" date="2016-10" db="EMBL/GenBank/DDBJ databases">
        <title>Sequence of Gallionella enrichment culture.</title>
        <authorList>
            <person name="Poehlein A."/>
            <person name="Muehling M."/>
            <person name="Daniel R."/>
        </authorList>
    </citation>
    <scope>NUCLEOTIDE SEQUENCE</scope>
</reference>
<proteinExistence type="predicted"/>
<sequence>MGDTQNIALVGALIGDRYRIEALIGRGGMASVYRARDETLGRVVALKIIAPASDDASAVRRERAEIELLASLNHHALVTLFDAGVDTIDGIEQTYLVMELVDGPTLGTRIEKGPIDPVDVGRMAVDLAEALHVVHAKGVVHRDIKPGNVLLNASQLPDREFTAKLADFGIAFLIDSTRLTSAGGLVGTAGYLSPEQARGSVPAPASDVYSLGLVLLEALTRTRAFPGPLMESISARLVGDPPIPGTIGHAWGALLSAMTARVPEVRPSALEVAAAARAIEHDLVTPAPHTPDAGDATVALGAVTARAVTVGAVTETVPLAADGVDPTAILSPTAVARLDRESSDRAAGRSRTTDARHSRRRRRIVGSVIGLLVVGAAALLAVRGVSTPTPAAPVLPAVVEPLGTHLQALMKSVSP</sequence>